<protein>
    <submittedName>
        <fullName evidence="2">Uncharacterized protein</fullName>
    </submittedName>
</protein>
<dbReference type="RefSeq" id="XP_033680194.1">
    <property type="nucleotide sequence ID" value="XM_033834436.1"/>
</dbReference>
<evidence type="ECO:0000313" key="2">
    <source>
        <dbReference type="EMBL" id="KAF2245190.1"/>
    </source>
</evidence>
<reference evidence="2" key="1">
    <citation type="journal article" date="2020" name="Stud. Mycol.">
        <title>101 Dothideomycetes genomes: a test case for predicting lifestyles and emergence of pathogens.</title>
        <authorList>
            <person name="Haridas S."/>
            <person name="Albert R."/>
            <person name="Binder M."/>
            <person name="Bloem J."/>
            <person name="Labutti K."/>
            <person name="Salamov A."/>
            <person name="Andreopoulos B."/>
            <person name="Baker S."/>
            <person name="Barry K."/>
            <person name="Bills G."/>
            <person name="Bluhm B."/>
            <person name="Cannon C."/>
            <person name="Castanera R."/>
            <person name="Culley D."/>
            <person name="Daum C."/>
            <person name="Ezra D."/>
            <person name="Gonzalez J."/>
            <person name="Henrissat B."/>
            <person name="Kuo A."/>
            <person name="Liang C."/>
            <person name="Lipzen A."/>
            <person name="Lutzoni F."/>
            <person name="Magnuson J."/>
            <person name="Mondo S."/>
            <person name="Nolan M."/>
            <person name="Ohm R."/>
            <person name="Pangilinan J."/>
            <person name="Park H.-J."/>
            <person name="Ramirez L."/>
            <person name="Alfaro M."/>
            <person name="Sun H."/>
            <person name="Tritt A."/>
            <person name="Yoshinaga Y."/>
            <person name="Zwiers L.-H."/>
            <person name="Turgeon B."/>
            <person name="Goodwin S."/>
            <person name="Spatafora J."/>
            <person name="Crous P."/>
            <person name="Grigoriev I."/>
        </authorList>
    </citation>
    <scope>NUCLEOTIDE SEQUENCE</scope>
    <source>
        <strain evidence="2">CBS 122368</strain>
    </source>
</reference>
<dbReference type="AlphaFoldDB" id="A0A6A6I6N3"/>
<feature type="compositionally biased region" description="Basic residues" evidence="1">
    <location>
        <begin position="71"/>
        <end position="80"/>
    </location>
</feature>
<sequence length="80" mass="9166">MKTGRTSVPDGFVRLQAWRTGEEDDQFHGGNYTHHVICYYTLEDAKSGGLAHPPQDTTLAYTQPRPELRGRYFKARPHHP</sequence>
<evidence type="ECO:0000256" key="1">
    <source>
        <dbReference type="SAM" id="MobiDB-lite"/>
    </source>
</evidence>
<evidence type="ECO:0000313" key="3">
    <source>
        <dbReference type="Proteomes" id="UP000800094"/>
    </source>
</evidence>
<feature type="region of interest" description="Disordered" evidence="1">
    <location>
        <begin position="49"/>
        <end position="80"/>
    </location>
</feature>
<dbReference type="Proteomes" id="UP000800094">
    <property type="component" value="Unassembled WGS sequence"/>
</dbReference>
<dbReference type="GeneID" id="54587766"/>
<organism evidence="2 3">
    <name type="scientific">Trematosphaeria pertusa</name>
    <dbReference type="NCBI Taxonomy" id="390896"/>
    <lineage>
        <taxon>Eukaryota</taxon>
        <taxon>Fungi</taxon>
        <taxon>Dikarya</taxon>
        <taxon>Ascomycota</taxon>
        <taxon>Pezizomycotina</taxon>
        <taxon>Dothideomycetes</taxon>
        <taxon>Pleosporomycetidae</taxon>
        <taxon>Pleosporales</taxon>
        <taxon>Massarineae</taxon>
        <taxon>Trematosphaeriaceae</taxon>
        <taxon>Trematosphaeria</taxon>
    </lineage>
</organism>
<dbReference type="EMBL" id="ML987201">
    <property type="protein sequence ID" value="KAF2245190.1"/>
    <property type="molecule type" value="Genomic_DNA"/>
</dbReference>
<gene>
    <name evidence="2" type="ORF">BU26DRAFT_578914</name>
</gene>
<feature type="non-terminal residue" evidence="2">
    <location>
        <position position="80"/>
    </location>
</feature>
<accession>A0A6A6I6N3</accession>
<proteinExistence type="predicted"/>
<name>A0A6A6I6N3_9PLEO</name>
<keyword evidence="3" id="KW-1185">Reference proteome</keyword>